<feature type="transmembrane region" description="Helical" evidence="2">
    <location>
        <begin position="12"/>
        <end position="32"/>
    </location>
</feature>
<reference evidence="7" key="5">
    <citation type="submission" date="2019-07" db="EMBL/GenBank/DDBJ databases">
        <authorList>
            <person name="Ross B.D."/>
            <person name="Verster A.J."/>
            <person name="Radey M.C."/>
            <person name="Schmidtke D.T."/>
            <person name="Pope C.E."/>
            <person name="Hoffman L.R."/>
            <person name="Hajjar A."/>
            <person name="Peterson S.B."/>
            <person name="Borenstein E."/>
            <person name="Mougous J.D."/>
        </authorList>
    </citation>
    <scope>NUCLEOTIDE SEQUENCE</scope>
    <source>
        <strain evidence="7">3725 D1 iv</strain>
    </source>
</reference>
<dbReference type="EMBL" id="VWLB01000053">
    <property type="protein sequence ID" value="KAA3923510.1"/>
    <property type="molecule type" value="Genomic_DNA"/>
</dbReference>
<dbReference type="EMBL" id="CP041395">
    <property type="protein sequence ID" value="QDM09448.1"/>
    <property type="molecule type" value="Genomic_DNA"/>
</dbReference>
<evidence type="ECO:0000259" key="3">
    <source>
        <dbReference type="Pfam" id="PF03413"/>
    </source>
</evidence>
<reference evidence="7" key="2">
    <citation type="journal article" date="2018" name="Nature">
        <title>Human gut bacteria contain acquired interbacterial defence systems.</title>
        <authorList>
            <person name="Ross B.D."/>
            <person name="Verster A.J."/>
            <person name="Radey M.C."/>
            <person name="Schmidtke D.T."/>
            <person name="Pope C.E."/>
            <person name="Hoffman L.R."/>
            <person name="Hajjar A."/>
            <person name="Peterson S.B."/>
            <person name="Borenstein E."/>
            <person name="Mougous J."/>
        </authorList>
    </citation>
    <scope>NUCLEOTIDE SEQUENCE</scope>
    <source>
        <strain evidence="7">3725 D1 iv</strain>
    </source>
</reference>
<dbReference type="Proteomes" id="UP000365824">
    <property type="component" value="Unassembled WGS sequence"/>
</dbReference>
<dbReference type="Proteomes" id="UP000286031">
    <property type="component" value="Unassembled WGS sequence"/>
</dbReference>
<dbReference type="EMBL" id="QSBI01000060">
    <property type="protein sequence ID" value="RGX05355.1"/>
    <property type="molecule type" value="Genomic_DNA"/>
</dbReference>
<dbReference type="InterPro" id="IPR005625">
    <property type="entry name" value="PepSY-ass_TM"/>
</dbReference>
<reference evidence="10" key="1">
    <citation type="journal article" date="2018" name="J. Anim. Genet.">
        <title>Acquired interbacterial defense systems protect against interspecies antagonism in the human gut microbiome.</title>
        <authorList>
            <person name="Ross B.D."/>
            <person name="Verster A.J."/>
            <person name="Radey M.C."/>
            <person name="Schmidtke D.T."/>
            <person name="Pope C.E."/>
            <person name="Hoffman L.R."/>
            <person name="Hajjar A."/>
            <person name="Peterson S.B."/>
            <person name="Borenstein E."/>
            <person name="Mougous J."/>
        </authorList>
    </citation>
    <scope>NUCLEOTIDE SEQUENCE [LARGE SCALE GENOMIC DNA]</scope>
    <source>
        <strain evidence="10">3725 D1 iv</strain>
    </source>
</reference>
<sequence>MKKIFRKIHLWLSVPFGLIITLVCFSGAMLVFENEANEWFRRDLYYVETVKGSPLPMDKLLEKVATTLPDSVAVTGVSISSDPGRAYQVSLSKPRRASLYVDQYTGEVKGKSERSGFFMFMFRMHRWLLDSMNPGNEGIFWGKMIVGVSTLLLVFVLISGIVIWWPRTRKALKNSLKITATKGWRRFWYDLHVAGGMYALIFLLAMALTGLTWSFPWYRTAFYKVFGVEVQQRAAQGHEQKSDAQKRNTKLAAHREKKREGNEVRKGERSRRPENNHSDMYSVTSPFVYWQEIYDKLRRQNPEYKQISISSGTASVSFNRFGNQRASDRYSFNTDNGEFTETSLYQHQDKSGKIRGWIYSVHVGNWGGMFTRILTFIAALLGSALPLTGYYLWIKRLIKVRK</sequence>
<dbReference type="RefSeq" id="WP_008650288.1">
    <property type="nucleotide sequence ID" value="NZ_CAXSRA010000001.1"/>
</dbReference>
<keyword evidence="2" id="KW-0812">Transmembrane</keyword>
<feature type="transmembrane region" description="Helical" evidence="2">
    <location>
        <begin position="373"/>
        <end position="393"/>
    </location>
</feature>
<name>A0A139KPU6_BACOV</name>
<feature type="domain" description="PepSY" evidence="3">
    <location>
        <begin position="55"/>
        <end position="108"/>
    </location>
</feature>
<protein>
    <submittedName>
        <fullName evidence="8">PepSY domain-containing protein</fullName>
    </submittedName>
    <submittedName>
        <fullName evidence="6">PepSY-associated TM helix domain-containing protein</fullName>
    </submittedName>
</protein>
<keyword evidence="2" id="KW-0472">Membrane</keyword>
<dbReference type="AlphaFoldDB" id="A0A139KPU6"/>
<dbReference type="PANTHER" id="PTHR34219">
    <property type="entry name" value="IRON-REGULATED INNER MEMBRANE PROTEIN-RELATED"/>
    <property type="match status" value="1"/>
</dbReference>
<reference evidence="6" key="6">
    <citation type="submission" date="2022-10" db="EMBL/GenBank/DDBJ databases">
        <title>Human gut microbiome strain richness.</title>
        <authorList>
            <person name="Chen-Liaw A."/>
        </authorList>
    </citation>
    <scope>NUCLEOTIDE SEQUENCE</scope>
    <source>
        <strain evidence="6">BSD2780120875st1_E1_BSD2780120875_150330</strain>
    </source>
</reference>
<dbReference type="STRING" id="28116.Bovatus_02104"/>
<evidence type="ECO:0000313" key="12">
    <source>
        <dbReference type="Proteomes" id="UP000435985"/>
    </source>
</evidence>
<evidence type="ECO:0000313" key="7">
    <source>
        <dbReference type="EMBL" id="QDM09448.1"/>
    </source>
</evidence>
<feature type="compositionally biased region" description="Basic and acidic residues" evidence="1">
    <location>
        <begin position="236"/>
        <end position="246"/>
    </location>
</feature>
<evidence type="ECO:0000256" key="1">
    <source>
        <dbReference type="SAM" id="MobiDB-lite"/>
    </source>
</evidence>
<evidence type="ECO:0000256" key="2">
    <source>
        <dbReference type="SAM" id="Phobius"/>
    </source>
</evidence>
<dbReference type="Proteomes" id="UP001219389">
    <property type="component" value="Unassembled WGS sequence"/>
</dbReference>
<dbReference type="InterPro" id="IPR025711">
    <property type="entry name" value="PepSY"/>
</dbReference>
<accession>A0A139KPU6</accession>
<dbReference type="Pfam" id="PF03413">
    <property type="entry name" value="PepSY"/>
    <property type="match status" value="1"/>
</dbReference>
<reference evidence="8 9" key="3">
    <citation type="submission" date="2018-08" db="EMBL/GenBank/DDBJ databases">
        <title>A genome reference for cultivated species of the human gut microbiota.</title>
        <authorList>
            <person name="Zou Y."/>
            <person name="Xue W."/>
            <person name="Luo G."/>
        </authorList>
    </citation>
    <scope>NUCLEOTIDE SEQUENCE [LARGE SCALE GENOMIC DNA]</scope>
    <source>
        <strain evidence="8 9">AF04-46</strain>
    </source>
</reference>
<dbReference type="EMBL" id="JAQNZF010000077">
    <property type="protein sequence ID" value="MDC2745721.1"/>
    <property type="molecule type" value="Genomic_DNA"/>
</dbReference>
<feature type="compositionally biased region" description="Basic and acidic residues" evidence="1">
    <location>
        <begin position="258"/>
        <end position="277"/>
    </location>
</feature>
<keyword evidence="2" id="KW-1133">Transmembrane helix</keyword>
<evidence type="ECO:0000313" key="11">
    <source>
        <dbReference type="Proteomes" id="UP000365824"/>
    </source>
</evidence>
<dbReference type="PANTHER" id="PTHR34219:SF3">
    <property type="entry name" value="BLL7967 PROTEIN"/>
    <property type="match status" value="1"/>
</dbReference>
<feature type="region of interest" description="Disordered" evidence="1">
    <location>
        <begin position="236"/>
        <end position="279"/>
    </location>
</feature>
<evidence type="ECO:0000313" key="6">
    <source>
        <dbReference type="EMBL" id="MDC2745721.1"/>
    </source>
</evidence>
<reference evidence="11 12" key="4">
    <citation type="journal article" date="2019" name="Nat. Med.">
        <title>A library of human gut bacterial isolates paired with longitudinal multiomics data enables mechanistic microbiome research.</title>
        <authorList>
            <person name="Poyet M."/>
            <person name="Groussin M."/>
            <person name="Gibbons S.M."/>
            <person name="Avila-Pacheco J."/>
            <person name="Jiang X."/>
            <person name="Kearney S.M."/>
            <person name="Perrotta A.R."/>
            <person name="Berdy B."/>
            <person name="Zhao S."/>
            <person name="Lieberman T.D."/>
            <person name="Swanson P.K."/>
            <person name="Smith M."/>
            <person name="Roesemann S."/>
            <person name="Alexander J.E."/>
            <person name="Rich S.A."/>
            <person name="Livny J."/>
            <person name="Vlamakis H."/>
            <person name="Clish C."/>
            <person name="Bullock K."/>
            <person name="Deik A."/>
            <person name="Scott J."/>
            <person name="Pierce K.A."/>
            <person name="Xavier R.J."/>
            <person name="Alm E.J."/>
        </authorList>
    </citation>
    <scope>NUCLEOTIDE SEQUENCE [LARGE SCALE GENOMIC DNA]</scope>
    <source>
        <strain evidence="5 12">BIOML-A14</strain>
        <strain evidence="4 11">BIOML-A160</strain>
    </source>
</reference>
<evidence type="ECO:0000313" key="4">
    <source>
        <dbReference type="EMBL" id="KAA3923510.1"/>
    </source>
</evidence>
<evidence type="ECO:0000313" key="8">
    <source>
        <dbReference type="EMBL" id="RGX05355.1"/>
    </source>
</evidence>
<dbReference type="Pfam" id="PF03929">
    <property type="entry name" value="PepSY_TM"/>
    <property type="match status" value="1"/>
</dbReference>
<feature type="transmembrane region" description="Helical" evidence="2">
    <location>
        <begin position="187"/>
        <end position="208"/>
    </location>
</feature>
<gene>
    <name evidence="8" type="ORF">DWV35_25605</name>
    <name evidence="7" type="ORF">DYI28_12400</name>
    <name evidence="5" type="ORF">F3B98_08880</name>
    <name evidence="4" type="ORF">F3F25_24090</name>
    <name evidence="6" type="ORF">PO382_26375</name>
</gene>
<dbReference type="EMBL" id="VWFO01000008">
    <property type="protein sequence ID" value="KAA4664824.1"/>
    <property type="molecule type" value="Genomic_DNA"/>
</dbReference>
<feature type="transmembrane region" description="Helical" evidence="2">
    <location>
        <begin position="139"/>
        <end position="166"/>
    </location>
</feature>
<evidence type="ECO:0000313" key="10">
    <source>
        <dbReference type="Proteomes" id="UP000318823"/>
    </source>
</evidence>
<evidence type="ECO:0000313" key="5">
    <source>
        <dbReference type="EMBL" id="KAA4664824.1"/>
    </source>
</evidence>
<proteinExistence type="predicted"/>
<evidence type="ECO:0000313" key="9">
    <source>
        <dbReference type="Proteomes" id="UP000286031"/>
    </source>
</evidence>
<dbReference type="Proteomes" id="UP000318823">
    <property type="component" value="Chromosome"/>
</dbReference>
<dbReference type="Proteomes" id="UP000435985">
    <property type="component" value="Unassembled WGS sequence"/>
</dbReference>
<organism evidence="8 9">
    <name type="scientific">Bacteroides ovatus</name>
    <dbReference type="NCBI Taxonomy" id="28116"/>
    <lineage>
        <taxon>Bacteria</taxon>
        <taxon>Pseudomonadati</taxon>
        <taxon>Bacteroidota</taxon>
        <taxon>Bacteroidia</taxon>
        <taxon>Bacteroidales</taxon>
        <taxon>Bacteroidaceae</taxon>
        <taxon>Bacteroides</taxon>
    </lineage>
</organism>